<dbReference type="InterPro" id="IPR008927">
    <property type="entry name" value="6-PGluconate_DH-like_C_sf"/>
</dbReference>
<evidence type="ECO:0000256" key="12">
    <source>
        <dbReference type="PIRSR" id="PIRSR000105-2"/>
    </source>
</evidence>
<evidence type="ECO:0000256" key="9">
    <source>
        <dbReference type="ARBA" id="ARBA00023128"/>
    </source>
</evidence>
<dbReference type="FunFam" id="3.40.50.720:FF:000009">
    <property type="entry name" value="Fatty oxidation complex, alpha subunit"/>
    <property type="match status" value="1"/>
</dbReference>
<dbReference type="STRING" id="691883.A0A058Z6J7"/>
<dbReference type="PANTHER" id="PTHR43561:SF3">
    <property type="entry name" value="HYDROXYACYL-COENZYME A DEHYDROGENASE, MITOCHONDRIAL"/>
    <property type="match status" value="1"/>
</dbReference>
<feature type="site" description="Important for catalytic activity" evidence="11">
    <location>
        <position position="187"/>
    </location>
</feature>
<evidence type="ECO:0000256" key="1">
    <source>
        <dbReference type="ARBA" id="ARBA00004305"/>
    </source>
</evidence>
<evidence type="ECO:0000313" key="15">
    <source>
        <dbReference type="EMBL" id="KCV69528.1"/>
    </source>
</evidence>
<dbReference type="GO" id="GO:0070403">
    <property type="term" value="F:NAD+ binding"/>
    <property type="evidence" value="ECO:0007669"/>
    <property type="project" value="InterPro"/>
</dbReference>
<feature type="binding site" evidence="12">
    <location>
        <begin position="49"/>
        <end position="54"/>
    </location>
    <ligand>
        <name>NAD(+)</name>
        <dbReference type="ChEBI" id="CHEBI:57540"/>
    </ligand>
</feature>
<dbReference type="GO" id="GO:0005759">
    <property type="term" value="C:mitochondrial matrix"/>
    <property type="evidence" value="ECO:0007669"/>
    <property type="project" value="UniProtKB-SubCell"/>
</dbReference>
<evidence type="ECO:0000259" key="13">
    <source>
        <dbReference type="Pfam" id="PF00725"/>
    </source>
</evidence>
<dbReference type="PROSITE" id="PS00067">
    <property type="entry name" value="3HCDH"/>
    <property type="match status" value="1"/>
</dbReference>
<keyword evidence="8" id="KW-0443">Lipid metabolism</keyword>
<keyword evidence="7 12" id="KW-0520">NAD</keyword>
<feature type="binding site" evidence="12">
    <location>
        <position position="137"/>
    </location>
    <ligand>
        <name>NAD(+)</name>
        <dbReference type="ChEBI" id="CHEBI:57540"/>
    </ligand>
</feature>
<feature type="domain" description="3-hydroxyacyl-CoA dehydrogenase NAD binding" evidence="14">
    <location>
        <begin position="44"/>
        <end position="231"/>
    </location>
</feature>
<feature type="binding site" evidence="12">
    <location>
        <position position="190"/>
    </location>
    <ligand>
        <name>NAD(+)</name>
        <dbReference type="ChEBI" id="CHEBI:57540"/>
    </ligand>
</feature>
<keyword evidence="5" id="KW-0276">Fatty acid metabolism</keyword>
<keyword evidence="9" id="KW-0496">Mitochondrion</keyword>
<evidence type="ECO:0000256" key="6">
    <source>
        <dbReference type="ARBA" id="ARBA00023002"/>
    </source>
</evidence>
<dbReference type="Pfam" id="PF02737">
    <property type="entry name" value="3HCDH_N"/>
    <property type="match status" value="1"/>
</dbReference>
<evidence type="ECO:0000256" key="2">
    <source>
        <dbReference type="ARBA" id="ARBA00005005"/>
    </source>
</evidence>
<keyword evidence="16" id="KW-1185">Reference proteome</keyword>
<evidence type="ECO:0000256" key="11">
    <source>
        <dbReference type="PIRSR" id="PIRSR000105-1"/>
    </source>
</evidence>
<comment type="similarity">
    <text evidence="3">Belongs to the 3-hydroxyacyl-CoA dehydrogenase family.</text>
</comment>
<dbReference type="AlphaFoldDB" id="A0A058Z6J7"/>
<feature type="binding site" evidence="12">
    <location>
        <position position="164"/>
    </location>
    <ligand>
        <name>NAD(+)</name>
        <dbReference type="ChEBI" id="CHEBI:57540"/>
    </ligand>
</feature>
<comment type="catalytic activity">
    <reaction evidence="10">
        <text>a (3S)-3-hydroxyacyl-CoA + NAD(+) = a 3-oxoacyl-CoA + NADH + H(+)</text>
        <dbReference type="Rhea" id="RHEA:22432"/>
        <dbReference type="ChEBI" id="CHEBI:15378"/>
        <dbReference type="ChEBI" id="CHEBI:57318"/>
        <dbReference type="ChEBI" id="CHEBI:57540"/>
        <dbReference type="ChEBI" id="CHEBI:57945"/>
        <dbReference type="ChEBI" id="CHEBI:90726"/>
        <dbReference type="EC" id="1.1.1.35"/>
    </reaction>
</comment>
<dbReference type="PANTHER" id="PTHR43561">
    <property type="match status" value="1"/>
</dbReference>
<dbReference type="Gene3D" id="1.10.1040.10">
    <property type="entry name" value="N-(1-d-carboxylethyl)-l-norvaline Dehydrogenase, domain 2"/>
    <property type="match status" value="1"/>
</dbReference>
<protein>
    <recommendedName>
        <fullName evidence="4">3-hydroxyacyl-CoA dehydrogenase</fullName>
        <ecNumber evidence="4">1.1.1.35</ecNumber>
    </recommendedName>
</protein>
<dbReference type="Proteomes" id="UP000030693">
    <property type="component" value="Unassembled WGS sequence"/>
</dbReference>
<proteinExistence type="inferred from homology"/>
<name>A0A058Z6J7_FONAL</name>
<feature type="binding site" evidence="12">
    <location>
        <position position="322"/>
    </location>
    <ligand>
        <name>NAD(+)</name>
        <dbReference type="ChEBI" id="CHEBI:57540"/>
    </ligand>
</feature>
<dbReference type="InterPro" id="IPR006180">
    <property type="entry name" value="3-OHacyl-CoA_DH_CS"/>
</dbReference>
<dbReference type="GO" id="GO:0003857">
    <property type="term" value="F:(3S)-3-hydroxyacyl-CoA dehydrogenase (NAD+) activity"/>
    <property type="evidence" value="ECO:0007669"/>
    <property type="project" value="UniProtKB-EC"/>
</dbReference>
<evidence type="ECO:0000256" key="8">
    <source>
        <dbReference type="ARBA" id="ARBA00023098"/>
    </source>
</evidence>
<dbReference type="GeneID" id="20528674"/>
<dbReference type="PIRSF" id="PIRSF000105">
    <property type="entry name" value="HCDH"/>
    <property type="match status" value="1"/>
</dbReference>
<dbReference type="RefSeq" id="XP_009496093.1">
    <property type="nucleotide sequence ID" value="XM_009497818.1"/>
</dbReference>
<dbReference type="EMBL" id="KB932206">
    <property type="protein sequence ID" value="KCV69528.1"/>
    <property type="molecule type" value="Genomic_DNA"/>
</dbReference>
<dbReference type="InterPro" id="IPR052242">
    <property type="entry name" value="Mito_3-hydroxyacyl-CoA_DH"/>
</dbReference>
<dbReference type="OMA" id="MAHPMGP"/>
<evidence type="ECO:0000256" key="5">
    <source>
        <dbReference type="ARBA" id="ARBA00022832"/>
    </source>
</evidence>
<dbReference type="GO" id="GO:0006635">
    <property type="term" value="P:fatty acid beta-oxidation"/>
    <property type="evidence" value="ECO:0007669"/>
    <property type="project" value="TreeGrafter"/>
</dbReference>
<dbReference type="SUPFAM" id="SSF48179">
    <property type="entry name" value="6-phosphogluconate dehydrogenase C-terminal domain-like"/>
    <property type="match status" value="1"/>
</dbReference>
<dbReference type="InterPro" id="IPR022694">
    <property type="entry name" value="3-OHacyl-CoA_DH"/>
</dbReference>
<evidence type="ECO:0000256" key="3">
    <source>
        <dbReference type="ARBA" id="ARBA00009463"/>
    </source>
</evidence>
<dbReference type="InterPro" id="IPR006176">
    <property type="entry name" value="3-OHacyl-CoA_DH_NAD-bd"/>
</dbReference>
<accession>A0A058Z6J7</accession>
<comment type="subcellular location">
    <subcellularLocation>
        <location evidence="1">Mitochondrion matrix</location>
    </subcellularLocation>
</comment>
<organism evidence="15">
    <name type="scientific">Fonticula alba</name>
    <name type="common">Slime mold</name>
    <dbReference type="NCBI Taxonomy" id="691883"/>
    <lineage>
        <taxon>Eukaryota</taxon>
        <taxon>Rotosphaerida</taxon>
        <taxon>Fonticulaceae</taxon>
        <taxon>Fonticula</taxon>
    </lineage>
</organism>
<dbReference type="SUPFAM" id="SSF51735">
    <property type="entry name" value="NAD(P)-binding Rossmann-fold domains"/>
    <property type="match status" value="1"/>
</dbReference>
<evidence type="ECO:0000313" key="16">
    <source>
        <dbReference type="Proteomes" id="UP000030693"/>
    </source>
</evidence>
<feature type="binding site" evidence="12">
    <location>
        <position position="72"/>
    </location>
    <ligand>
        <name>NAD(+)</name>
        <dbReference type="ChEBI" id="CHEBI:57540"/>
    </ligand>
</feature>
<dbReference type="Gene3D" id="3.40.50.720">
    <property type="entry name" value="NAD(P)-binding Rossmann-like Domain"/>
    <property type="match status" value="1"/>
</dbReference>
<dbReference type="EC" id="1.1.1.35" evidence="4"/>
<dbReference type="eggNOG" id="KOG2304">
    <property type="taxonomic scope" value="Eukaryota"/>
</dbReference>
<evidence type="ECO:0000256" key="4">
    <source>
        <dbReference type="ARBA" id="ARBA00013000"/>
    </source>
</evidence>
<gene>
    <name evidence="15" type="ORF">H696_03949</name>
</gene>
<evidence type="ECO:0000256" key="7">
    <source>
        <dbReference type="ARBA" id="ARBA00023027"/>
    </source>
</evidence>
<dbReference type="Pfam" id="PF00725">
    <property type="entry name" value="3HCDH"/>
    <property type="match status" value="1"/>
</dbReference>
<evidence type="ECO:0000256" key="10">
    <source>
        <dbReference type="ARBA" id="ARBA00049556"/>
    </source>
</evidence>
<comment type="pathway">
    <text evidence="2">Lipid metabolism; fatty acid beta-oxidation.</text>
</comment>
<dbReference type="OrthoDB" id="5958943at2759"/>
<feature type="domain" description="3-hydroxyacyl-CoA dehydrogenase C-terminal" evidence="13">
    <location>
        <begin position="233"/>
        <end position="330"/>
    </location>
</feature>
<reference evidence="15" key="1">
    <citation type="submission" date="2013-04" db="EMBL/GenBank/DDBJ databases">
        <title>The Genome Sequence of Fonticula alba ATCC 38817.</title>
        <authorList>
            <consortium name="The Broad Institute Genomics Platform"/>
            <person name="Russ C."/>
            <person name="Cuomo C."/>
            <person name="Burger G."/>
            <person name="Gray M.W."/>
            <person name="Holland P.W.H."/>
            <person name="King N."/>
            <person name="Lang F.B.F."/>
            <person name="Roger A.J."/>
            <person name="Ruiz-Trillo I."/>
            <person name="Brown M."/>
            <person name="Walker B."/>
            <person name="Young S."/>
            <person name="Zeng Q."/>
            <person name="Gargeya S."/>
            <person name="Fitzgerald M."/>
            <person name="Haas B."/>
            <person name="Abouelleil A."/>
            <person name="Allen A.W."/>
            <person name="Alvarado L."/>
            <person name="Arachchi H.M."/>
            <person name="Berlin A.M."/>
            <person name="Chapman S.B."/>
            <person name="Gainer-Dewar J."/>
            <person name="Goldberg J."/>
            <person name="Griggs A."/>
            <person name="Gujja S."/>
            <person name="Hansen M."/>
            <person name="Howarth C."/>
            <person name="Imamovic A."/>
            <person name="Ireland A."/>
            <person name="Larimer J."/>
            <person name="McCowan C."/>
            <person name="Murphy C."/>
            <person name="Pearson M."/>
            <person name="Poon T.W."/>
            <person name="Priest M."/>
            <person name="Roberts A."/>
            <person name="Saif S."/>
            <person name="Shea T."/>
            <person name="Sisk P."/>
            <person name="Sykes S."/>
            <person name="Wortman J."/>
            <person name="Nusbaum C."/>
            <person name="Birren B."/>
        </authorList>
    </citation>
    <scope>NUCLEOTIDE SEQUENCE [LARGE SCALE GENOMIC DNA]</scope>
    <source>
        <strain evidence="15">ATCC 38817</strain>
    </source>
</reference>
<dbReference type="InterPro" id="IPR013328">
    <property type="entry name" value="6PGD_dom2"/>
</dbReference>
<sequence length="345" mass="36928">MIPALNRHLVNGTRAAAPTIASRLMAVRTMSSASDAPNTGGFQTVTIFGSGLMGSGIAQVVAAAGLKVNLIDTQPASLERAQKSITSSVQRVAKRQHAENPEAVASAVSDIMSRIHMSTEPDAAIREADLIIEAIAENLPAKLSLFQKADQLARPDAVFVSNTSSLSIAEMSQATSASRRAHFAGLHFFNPVPVMGLVEVIHTADTEPATLDRLRTLCKAIGKRPVSCRDTPGFIVNRLLVPYLFEAVRMLERGDASVPDIDASMKLGAGHPMGPFQLADYVGLDTIKFVVDGWSAKYPDVELFRPSELLNSLVAAGHLGVKTNQGFYSYENGQLVKGSEYKLSK</sequence>
<dbReference type="InterPro" id="IPR006108">
    <property type="entry name" value="3HC_DH_C"/>
</dbReference>
<feature type="binding site" evidence="12">
    <location>
        <position position="142"/>
    </location>
    <ligand>
        <name>NAD(+)</name>
        <dbReference type="ChEBI" id="CHEBI:57540"/>
    </ligand>
</feature>
<evidence type="ECO:0000259" key="14">
    <source>
        <dbReference type="Pfam" id="PF02737"/>
    </source>
</evidence>
<keyword evidence="6" id="KW-0560">Oxidoreductase</keyword>
<dbReference type="InterPro" id="IPR036291">
    <property type="entry name" value="NAD(P)-bd_dom_sf"/>
</dbReference>